<evidence type="ECO:0000313" key="2">
    <source>
        <dbReference type="EMBL" id="MBW8271113.1"/>
    </source>
</evidence>
<protein>
    <submittedName>
        <fullName evidence="2">Uncharacterized protein</fullName>
    </submittedName>
</protein>
<feature type="region of interest" description="Disordered" evidence="1">
    <location>
        <begin position="55"/>
        <end position="77"/>
    </location>
</feature>
<accession>A0ABS7F666</accession>
<name>A0ABS7F666_9PROT</name>
<gene>
    <name evidence="2" type="ORF">K1J50_16640</name>
</gene>
<dbReference type="Proteomes" id="UP001519924">
    <property type="component" value="Unassembled WGS sequence"/>
</dbReference>
<proteinExistence type="predicted"/>
<comment type="caution">
    <text evidence="2">The sequence shown here is derived from an EMBL/GenBank/DDBJ whole genome shotgun (WGS) entry which is preliminary data.</text>
</comment>
<reference evidence="2 3" key="1">
    <citation type="submission" date="2021-08" db="EMBL/GenBank/DDBJ databases">
        <title>Caldovatus sediminis gen. nov., sp. nov., a moderately thermophilic bacterium isolated from a hot spring.</title>
        <authorList>
            <person name="Hu C.-J."/>
            <person name="Li W.-J."/>
            <person name="Xian W.-D."/>
        </authorList>
    </citation>
    <scope>NUCLEOTIDE SEQUENCE [LARGE SCALE GENOMIC DNA]</scope>
    <source>
        <strain evidence="2 3">SYSU G05006</strain>
    </source>
</reference>
<dbReference type="EMBL" id="JAHZUY010000070">
    <property type="protein sequence ID" value="MBW8271113.1"/>
    <property type="molecule type" value="Genomic_DNA"/>
</dbReference>
<sequence length="77" mass="8701">MVMATAYAMAMADGGVGTPRVVRLYVDDARKVLVDVLKAAKRRRWELSELLLALDPPKPKPKPWEKYQGPLPSRREP</sequence>
<keyword evidence="3" id="KW-1185">Reference proteome</keyword>
<organism evidence="2 3">
    <name type="scientific">Caldovatus aquaticus</name>
    <dbReference type="NCBI Taxonomy" id="2865671"/>
    <lineage>
        <taxon>Bacteria</taxon>
        <taxon>Pseudomonadati</taxon>
        <taxon>Pseudomonadota</taxon>
        <taxon>Alphaproteobacteria</taxon>
        <taxon>Acetobacterales</taxon>
        <taxon>Roseomonadaceae</taxon>
        <taxon>Caldovatus</taxon>
    </lineage>
</organism>
<evidence type="ECO:0000256" key="1">
    <source>
        <dbReference type="SAM" id="MobiDB-lite"/>
    </source>
</evidence>
<evidence type="ECO:0000313" key="3">
    <source>
        <dbReference type="Proteomes" id="UP001519924"/>
    </source>
</evidence>
<dbReference type="RefSeq" id="WP_220118890.1">
    <property type="nucleotide sequence ID" value="NZ_JAHZUY010000070.1"/>
</dbReference>